<reference evidence="21" key="1">
    <citation type="submission" date="2022-02" db="EMBL/GenBank/DDBJ databases">
        <title>Atlantic sturgeon de novo genome assembly.</title>
        <authorList>
            <person name="Stock M."/>
            <person name="Klopp C."/>
            <person name="Guiguen Y."/>
            <person name="Cabau C."/>
            <person name="Parinello H."/>
            <person name="Santidrian Yebra-Pimentel E."/>
            <person name="Kuhl H."/>
            <person name="Dirks R.P."/>
            <person name="Guessner J."/>
            <person name="Wuertz S."/>
            <person name="Du K."/>
            <person name="Schartl M."/>
        </authorList>
    </citation>
    <scope>NUCLEOTIDE SEQUENCE</scope>
    <source>
        <strain evidence="21">STURGEONOMICS-FGT-2020</strain>
        <tissue evidence="21">Whole blood</tissue>
    </source>
</reference>
<feature type="compositionally biased region" description="Polar residues" evidence="17">
    <location>
        <begin position="212"/>
        <end position="221"/>
    </location>
</feature>
<dbReference type="SMART" id="SM00115">
    <property type="entry name" value="CASc"/>
    <property type="match status" value="1"/>
</dbReference>
<dbReference type="Pfam" id="PF01335">
    <property type="entry name" value="DED"/>
    <property type="match status" value="2"/>
</dbReference>
<dbReference type="GO" id="GO:0032991">
    <property type="term" value="C:protein-containing complex"/>
    <property type="evidence" value="ECO:0007669"/>
    <property type="project" value="UniProtKB-ARBA"/>
</dbReference>
<evidence type="ECO:0000256" key="17">
    <source>
        <dbReference type="SAM" id="MobiDB-lite"/>
    </source>
</evidence>
<dbReference type="FunFam" id="3.40.50.1460:FF:000008">
    <property type="entry name" value="caspase-8 isoform X1"/>
    <property type="match status" value="1"/>
</dbReference>
<evidence type="ECO:0000256" key="7">
    <source>
        <dbReference type="ARBA" id="ARBA00022703"/>
    </source>
</evidence>
<feature type="domain" description="Caspase family p20" evidence="20">
    <location>
        <begin position="266"/>
        <end position="397"/>
    </location>
</feature>
<dbReference type="InterPro" id="IPR016129">
    <property type="entry name" value="Caspase_his_AS"/>
</dbReference>
<dbReference type="InterPro" id="IPR029030">
    <property type="entry name" value="Caspase-like_dom_sf"/>
</dbReference>
<dbReference type="InterPro" id="IPR033139">
    <property type="entry name" value="Caspase_cys_AS"/>
</dbReference>
<evidence type="ECO:0000259" key="19">
    <source>
        <dbReference type="PROSITE" id="PS50207"/>
    </source>
</evidence>
<dbReference type="InterPro" id="IPR001875">
    <property type="entry name" value="DED_dom"/>
</dbReference>
<comment type="catalytic activity">
    <reaction evidence="13">
        <text>Strict requirement for Asp at position P1 and has a preferred cleavage sequence of (Leu/Asp/Val)-Glu-Thr-Asp-|-(Gly/Ser/Ala).</text>
        <dbReference type="EC" id="3.4.22.61"/>
    </reaction>
</comment>
<evidence type="ECO:0000256" key="4">
    <source>
        <dbReference type="ARBA" id="ARBA00022490"/>
    </source>
</evidence>
<keyword evidence="8" id="KW-0677">Repeat</keyword>
<dbReference type="Proteomes" id="UP001230051">
    <property type="component" value="Unassembled WGS sequence"/>
</dbReference>
<feature type="region of interest" description="Disordered" evidence="17">
    <location>
        <begin position="178"/>
        <end position="241"/>
    </location>
</feature>
<evidence type="ECO:0000256" key="9">
    <source>
        <dbReference type="ARBA" id="ARBA00022801"/>
    </source>
</evidence>
<keyword evidence="22" id="KW-1185">Reference proteome</keyword>
<dbReference type="SUPFAM" id="SSF47986">
    <property type="entry name" value="DEATH domain"/>
    <property type="match status" value="2"/>
</dbReference>
<comment type="similarity">
    <text evidence="3 16">Belongs to the peptidase C14A family.</text>
</comment>
<dbReference type="InterPro" id="IPR011029">
    <property type="entry name" value="DEATH-like_dom_sf"/>
</dbReference>
<keyword evidence="9" id="KW-0378">Hydrolase</keyword>
<keyword evidence="5" id="KW-0597">Phosphoprotein</keyword>
<dbReference type="Gene3D" id="3.40.50.1460">
    <property type="match status" value="1"/>
</dbReference>
<gene>
    <name evidence="21" type="primary">Casp8</name>
    <name evidence="21" type="ORF">AOXY_G12822</name>
</gene>
<evidence type="ECO:0000256" key="6">
    <source>
        <dbReference type="ARBA" id="ARBA00022670"/>
    </source>
</evidence>
<dbReference type="PROSITE" id="PS01122">
    <property type="entry name" value="CASPASE_CYS"/>
    <property type="match status" value="1"/>
</dbReference>
<dbReference type="PRINTS" id="PR00376">
    <property type="entry name" value="IL1BCENZYME"/>
</dbReference>
<dbReference type="PANTHER" id="PTHR48169:SF7">
    <property type="entry name" value="CASPASE 10"/>
    <property type="match status" value="1"/>
</dbReference>
<organism evidence="21 22">
    <name type="scientific">Acipenser oxyrinchus oxyrinchus</name>
    <dbReference type="NCBI Taxonomy" id="40147"/>
    <lineage>
        <taxon>Eukaryota</taxon>
        <taxon>Metazoa</taxon>
        <taxon>Chordata</taxon>
        <taxon>Craniata</taxon>
        <taxon>Vertebrata</taxon>
        <taxon>Euteleostomi</taxon>
        <taxon>Actinopterygii</taxon>
        <taxon>Chondrostei</taxon>
        <taxon>Acipenseriformes</taxon>
        <taxon>Acipenseridae</taxon>
        <taxon>Acipenser</taxon>
    </lineage>
</organism>
<name>A0AAD8G5V9_ACIOX</name>
<dbReference type="GO" id="GO:0006915">
    <property type="term" value="P:apoptotic process"/>
    <property type="evidence" value="ECO:0007669"/>
    <property type="project" value="UniProtKB-KW"/>
</dbReference>
<evidence type="ECO:0000313" key="21">
    <source>
        <dbReference type="EMBL" id="KAK1166246.1"/>
    </source>
</evidence>
<evidence type="ECO:0000256" key="1">
    <source>
        <dbReference type="ARBA" id="ARBA00004123"/>
    </source>
</evidence>
<dbReference type="FunFam" id="1.10.533.10:FF:000016">
    <property type="entry name" value="CASP8 and FADD-like apoptosis regulator"/>
    <property type="match status" value="1"/>
</dbReference>
<evidence type="ECO:0000259" key="20">
    <source>
        <dbReference type="PROSITE" id="PS50208"/>
    </source>
</evidence>
<keyword evidence="7" id="KW-0053">Apoptosis</keyword>
<dbReference type="PROSITE" id="PS50208">
    <property type="entry name" value="CASPASE_P20"/>
    <property type="match status" value="1"/>
</dbReference>
<dbReference type="Pfam" id="PF00656">
    <property type="entry name" value="Peptidase_C14"/>
    <property type="match status" value="1"/>
</dbReference>
<proteinExistence type="inferred from homology"/>
<keyword evidence="4" id="KW-0963">Cytoplasm</keyword>
<feature type="domain" description="Caspase family p10" evidence="19">
    <location>
        <begin position="429"/>
        <end position="522"/>
    </location>
</feature>
<accession>A0AAD8G5V9</accession>
<feature type="domain" description="DED" evidence="18">
    <location>
        <begin position="1"/>
        <end position="75"/>
    </location>
</feature>
<dbReference type="GO" id="GO:0004197">
    <property type="term" value="F:cysteine-type endopeptidase activity"/>
    <property type="evidence" value="ECO:0007669"/>
    <property type="project" value="InterPro"/>
</dbReference>
<dbReference type="AlphaFoldDB" id="A0AAD8G5V9"/>
<dbReference type="PROSITE" id="PS01121">
    <property type="entry name" value="CASPASE_HIS"/>
    <property type="match status" value="1"/>
</dbReference>
<dbReference type="CDD" id="cd08334">
    <property type="entry name" value="DED_Caspase_8_10_r2"/>
    <property type="match status" value="1"/>
</dbReference>
<dbReference type="PROSITE" id="PS50168">
    <property type="entry name" value="DED"/>
    <property type="match status" value="2"/>
</dbReference>
<dbReference type="SUPFAM" id="SSF52129">
    <property type="entry name" value="Caspase-like"/>
    <property type="match status" value="1"/>
</dbReference>
<dbReference type="Gene3D" id="1.10.533.10">
    <property type="entry name" value="Death Domain, Fas"/>
    <property type="match status" value="2"/>
</dbReference>
<dbReference type="PANTHER" id="PTHR48169">
    <property type="entry name" value="DED DOMAIN-CONTAINING PROTEIN"/>
    <property type="match status" value="1"/>
</dbReference>
<evidence type="ECO:0000256" key="8">
    <source>
        <dbReference type="ARBA" id="ARBA00022737"/>
    </source>
</evidence>
<keyword evidence="10" id="KW-0788">Thiol protease</keyword>
<feature type="domain" description="DED" evidence="18">
    <location>
        <begin position="96"/>
        <end position="173"/>
    </location>
</feature>
<dbReference type="InterPro" id="IPR011600">
    <property type="entry name" value="Pept_C14_caspase"/>
</dbReference>
<keyword evidence="11" id="KW-0865">Zymogen</keyword>
<evidence type="ECO:0000256" key="2">
    <source>
        <dbReference type="ARBA" id="ARBA00004496"/>
    </source>
</evidence>
<dbReference type="SMART" id="SM00031">
    <property type="entry name" value="DED"/>
    <property type="match status" value="2"/>
</dbReference>
<dbReference type="GO" id="GO:0051604">
    <property type="term" value="P:protein maturation"/>
    <property type="evidence" value="ECO:0007669"/>
    <property type="project" value="UniProtKB-ARBA"/>
</dbReference>
<dbReference type="GO" id="GO:0043065">
    <property type="term" value="P:positive regulation of apoptotic process"/>
    <property type="evidence" value="ECO:0007669"/>
    <property type="project" value="UniProtKB-ARBA"/>
</dbReference>
<dbReference type="GO" id="GO:0005737">
    <property type="term" value="C:cytoplasm"/>
    <property type="evidence" value="ECO:0007669"/>
    <property type="project" value="UniProtKB-SubCell"/>
</dbReference>
<dbReference type="EC" id="3.4.22.61" evidence="14"/>
<keyword evidence="6" id="KW-0645">Protease</keyword>
<dbReference type="CDD" id="cd08792">
    <property type="entry name" value="DED_Caspase_8_10_r1"/>
    <property type="match status" value="1"/>
</dbReference>
<evidence type="ECO:0000256" key="12">
    <source>
        <dbReference type="ARBA" id="ARBA00023242"/>
    </source>
</evidence>
<evidence type="ECO:0000256" key="3">
    <source>
        <dbReference type="ARBA" id="ARBA00010134"/>
    </source>
</evidence>
<dbReference type="GO" id="GO:0005634">
    <property type="term" value="C:nucleus"/>
    <property type="evidence" value="ECO:0007669"/>
    <property type="project" value="UniProtKB-SubCell"/>
</dbReference>
<evidence type="ECO:0000256" key="10">
    <source>
        <dbReference type="ARBA" id="ARBA00022807"/>
    </source>
</evidence>
<dbReference type="CDD" id="cd00032">
    <property type="entry name" value="CASc"/>
    <property type="match status" value="1"/>
</dbReference>
<keyword evidence="12" id="KW-0539">Nucleus</keyword>
<evidence type="ECO:0000259" key="18">
    <source>
        <dbReference type="PROSITE" id="PS50168"/>
    </source>
</evidence>
<evidence type="ECO:0000256" key="15">
    <source>
        <dbReference type="ARBA" id="ARBA00068172"/>
    </source>
</evidence>
<feature type="compositionally biased region" description="Polar residues" evidence="17">
    <location>
        <begin position="179"/>
        <end position="193"/>
    </location>
</feature>
<evidence type="ECO:0000256" key="16">
    <source>
        <dbReference type="RuleBase" id="RU003971"/>
    </source>
</evidence>
<evidence type="ECO:0000313" key="22">
    <source>
        <dbReference type="Proteomes" id="UP001230051"/>
    </source>
</evidence>
<evidence type="ECO:0000256" key="5">
    <source>
        <dbReference type="ARBA" id="ARBA00022553"/>
    </source>
</evidence>
<dbReference type="InterPro" id="IPR002138">
    <property type="entry name" value="Pept_C14_p10"/>
</dbReference>
<comment type="caution">
    <text evidence="21">The sequence shown here is derived from an EMBL/GenBank/DDBJ whole genome shotgun (WGS) entry which is preliminary data.</text>
</comment>
<evidence type="ECO:0000256" key="13">
    <source>
        <dbReference type="ARBA" id="ARBA00051626"/>
    </source>
</evidence>
<dbReference type="InterPro" id="IPR001309">
    <property type="entry name" value="Pept_C14_p20"/>
</dbReference>
<evidence type="ECO:0000256" key="11">
    <source>
        <dbReference type="ARBA" id="ARBA00023145"/>
    </source>
</evidence>
<dbReference type="GO" id="GO:0005886">
    <property type="term" value="C:plasma membrane"/>
    <property type="evidence" value="ECO:0007669"/>
    <property type="project" value="UniProtKB-ARBA"/>
</dbReference>
<dbReference type="EMBL" id="JAGXEW010000011">
    <property type="protein sequence ID" value="KAK1166246.1"/>
    <property type="molecule type" value="Genomic_DNA"/>
</dbReference>
<comment type="subcellular location">
    <subcellularLocation>
        <location evidence="2">Cytoplasm</location>
    </subcellularLocation>
    <subcellularLocation>
        <location evidence="1">Nucleus</location>
    </subcellularLocation>
</comment>
<dbReference type="PROSITE" id="PS50207">
    <property type="entry name" value="CASPASE_P10"/>
    <property type="match status" value="1"/>
</dbReference>
<protein>
    <recommendedName>
        <fullName evidence="15">Caspase-8</fullName>
        <ecNumber evidence="14">3.4.22.61</ecNumber>
    </recommendedName>
</protein>
<dbReference type="InterPro" id="IPR015917">
    <property type="entry name" value="Pept_C14A"/>
</dbReference>
<dbReference type="GO" id="GO:0006508">
    <property type="term" value="P:proteolysis"/>
    <property type="evidence" value="ECO:0007669"/>
    <property type="project" value="UniProtKB-KW"/>
</dbReference>
<evidence type="ECO:0000256" key="14">
    <source>
        <dbReference type="ARBA" id="ARBA00066479"/>
    </source>
</evidence>
<sequence>MDRSVLHEIDEDLGSEEVVALKFLCRDHIPKKKQQAIRDAKDLFIKLREQGKLGDDDQDIVPELLYTIRRFDLLKLCGTSKQEVQNRLDMPGKISEYRKMLYDISENVTTNEVKAIKSLLTEELRRCTLKDNATMLDVFAEMEKMEILGEDKLNELEYVCGKTNKDLVQRIEEYKQKQAAVTQTPDPTDTSRSAAPVPPSRVASREDPTRQPPQHSQQFGNHTRDLPGQRSSQNGEVLPSLSLDAGPVSVASLDNKVDAYKMTSRPRGYCVIINNKDFEKARLKVPSRPLNDREGTDIDAVYLTKVFKWLHFEVVQYNDQTAVEIRSTMEEYRQQDHSNRDCFVCCILSHGLKGAIEGTDGSSVSIREITSYFTGSRCPSLKEKPKVFFIQACQGQKTQIAVKIHADGEGPASQPETEPEPEADAGLVQVDTIPNDSDFLLGMATMEDYLSYRSVSKGSFYMQALCRNLELLCPSNEDILSILTTVNRDVSSENFMNRENITNNKQMPEPRYTLTKKLFFPTS</sequence>